<organism evidence="2 3">
    <name type="scientific">Cutaneotrichosporon cavernicola</name>
    <dbReference type="NCBI Taxonomy" id="279322"/>
    <lineage>
        <taxon>Eukaryota</taxon>
        <taxon>Fungi</taxon>
        <taxon>Dikarya</taxon>
        <taxon>Basidiomycota</taxon>
        <taxon>Agaricomycotina</taxon>
        <taxon>Tremellomycetes</taxon>
        <taxon>Trichosporonales</taxon>
        <taxon>Trichosporonaceae</taxon>
        <taxon>Cutaneotrichosporon</taxon>
    </lineage>
</organism>
<evidence type="ECO:0000313" key="3">
    <source>
        <dbReference type="Proteomes" id="UP001233271"/>
    </source>
</evidence>
<dbReference type="GO" id="GO:0005768">
    <property type="term" value="C:endosome"/>
    <property type="evidence" value="ECO:0007669"/>
    <property type="project" value="TreeGrafter"/>
</dbReference>
<dbReference type="InterPro" id="IPR013640">
    <property type="entry name" value="Vfa1"/>
</dbReference>
<dbReference type="GeneID" id="85496197"/>
<evidence type="ECO:0000313" key="2">
    <source>
        <dbReference type="EMBL" id="BEI92327.1"/>
    </source>
</evidence>
<dbReference type="PANTHER" id="PTHR28218">
    <property type="entry name" value="VPS4-ASSOCIATED PROTEIN 1"/>
    <property type="match status" value="1"/>
</dbReference>
<dbReference type="Pfam" id="PF08432">
    <property type="entry name" value="Vfa1"/>
    <property type="match status" value="1"/>
</dbReference>
<dbReference type="KEGG" id="ccac:CcaHIS019_0411470"/>
<evidence type="ECO:0008006" key="4">
    <source>
        <dbReference type="Google" id="ProtNLM"/>
    </source>
</evidence>
<keyword evidence="3" id="KW-1185">Reference proteome</keyword>
<dbReference type="RefSeq" id="XP_060457592.1">
    <property type="nucleotide sequence ID" value="XM_060601061.1"/>
</dbReference>
<accession>A0AA48QWM3</accession>
<dbReference type="EMBL" id="AP028215">
    <property type="protein sequence ID" value="BEI92327.1"/>
    <property type="molecule type" value="Genomic_DNA"/>
</dbReference>
<sequence>MFQNVYYERKVGTSQPCYVCRRPTTTVLATLKTEDFLYTCQGHLTDVGFATLIAAPSGPSADDIRKVVDEYRARETRRTETKAEKDDKDDKDKDKEKKEKESGGLLSYLPSLPGFGHEEKESSSPKSPRSPAPVTPVNVPSSPAPPAHRKFALHRAIFSSRQGELARKAQTARAKEVSKTLPQAPRGSF</sequence>
<proteinExistence type="predicted"/>
<dbReference type="PANTHER" id="PTHR28218:SF1">
    <property type="entry name" value="VPS4-ASSOCIATED PROTEIN 1"/>
    <property type="match status" value="1"/>
</dbReference>
<protein>
    <recommendedName>
        <fullName evidence="4">DUF1742-domain-containing protein</fullName>
    </recommendedName>
</protein>
<dbReference type="Proteomes" id="UP001233271">
    <property type="component" value="Chromosome 4"/>
</dbReference>
<feature type="region of interest" description="Disordered" evidence="1">
    <location>
        <begin position="74"/>
        <end position="150"/>
    </location>
</feature>
<feature type="compositionally biased region" description="Basic and acidic residues" evidence="1">
    <location>
        <begin position="74"/>
        <end position="102"/>
    </location>
</feature>
<evidence type="ECO:0000256" key="1">
    <source>
        <dbReference type="SAM" id="MobiDB-lite"/>
    </source>
</evidence>
<feature type="region of interest" description="Disordered" evidence="1">
    <location>
        <begin position="162"/>
        <end position="189"/>
    </location>
</feature>
<reference evidence="2" key="1">
    <citation type="journal article" date="2023" name="BMC Genomics">
        <title>Chromosome-level genome assemblies of Cutaneotrichosporon spp. (Trichosporonales, Basidiomycota) reveal imbalanced evolution between nucleotide sequences and chromosome synteny.</title>
        <authorList>
            <person name="Kobayashi Y."/>
            <person name="Kayamori A."/>
            <person name="Aoki K."/>
            <person name="Shiwa Y."/>
            <person name="Matsutani M."/>
            <person name="Fujita N."/>
            <person name="Sugita T."/>
            <person name="Iwasaki W."/>
            <person name="Tanaka N."/>
            <person name="Takashima M."/>
        </authorList>
    </citation>
    <scope>NUCLEOTIDE SEQUENCE</scope>
    <source>
        <strain evidence="2">HIS019</strain>
    </source>
</reference>
<dbReference type="GO" id="GO:0007034">
    <property type="term" value="P:vacuolar transport"/>
    <property type="evidence" value="ECO:0007669"/>
    <property type="project" value="TreeGrafter"/>
</dbReference>
<gene>
    <name evidence="2" type="ORF">CcaverHIS019_0411470</name>
</gene>
<name>A0AA48QWM3_9TREE</name>
<dbReference type="AlphaFoldDB" id="A0AA48QWM3"/>
<feature type="compositionally biased region" description="Low complexity" evidence="1">
    <location>
        <begin position="103"/>
        <end position="115"/>
    </location>
</feature>